<organism evidence="5 6">
    <name type="scientific">Dendrobium catenatum</name>
    <dbReference type="NCBI Taxonomy" id="906689"/>
    <lineage>
        <taxon>Eukaryota</taxon>
        <taxon>Viridiplantae</taxon>
        <taxon>Streptophyta</taxon>
        <taxon>Embryophyta</taxon>
        <taxon>Tracheophyta</taxon>
        <taxon>Spermatophyta</taxon>
        <taxon>Magnoliopsida</taxon>
        <taxon>Liliopsida</taxon>
        <taxon>Asparagales</taxon>
        <taxon>Orchidaceae</taxon>
        <taxon>Epidendroideae</taxon>
        <taxon>Malaxideae</taxon>
        <taxon>Dendrobiinae</taxon>
        <taxon>Dendrobium</taxon>
    </lineage>
</organism>
<dbReference type="Proteomes" id="UP000233837">
    <property type="component" value="Unassembled WGS sequence"/>
</dbReference>
<evidence type="ECO:0000256" key="4">
    <source>
        <dbReference type="SAM" id="MobiDB-lite"/>
    </source>
</evidence>
<dbReference type="PANTHER" id="PTHR15837:SF0">
    <property type="entry name" value="RAN GUANINE NUCLEOTIDE RELEASE FACTOR"/>
    <property type="match status" value="1"/>
</dbReference>
<dbReference type="GO" id="GO:0005085">
    <property type="term" value="F:guanyl-nucleotide exchange factor activity"/>
    <property type="evidence" value="ECO:0007669"/>
    <property type="project" value="TreeGrafter"/>
</dbReference>
<dbReference type="PANTHER" id="PTHR15837">
    <property type="entry name" value="RAN GUANINE NUCLEOTIDE RELEASE FACTOR"/>
    <property type="match status" value="1"/>
</dbReference>
<feature type="compositionally biased region" description="Basic residues" evidence="4">
    <location>
        <begin position="180"/>
        <end position="191"/>
    </location>
</feature>
<dbReference type="Gene3D" id="3.40.1000.10">
    <property type="entry name" value="Mog1/PsbP, alpha/beta/alpha sandwich"/>
    <property type="match status" value="1"/>
</dbReference>
<evidence type="ECO:0000313" key="5">
    <source>
        <dbReference type="EMBL" id="PKU63222.1"/>
    </source>
</evidence>
<dbReference type="GO" id="GO:0005634">
    <property type="term" value="C:nucleus"/>
    <property type="evidence" value="ECO:0007669"/>
    <property type="project" value="TreeGrafter"/>
</dbReference>
<dbReference type="GO" id="GO:0031267">
    <property type="term" value="F:small GTPase binding"/>
    <property type="evidence" value="ECO:0007669"/>
    <property type="project" value="TreeGrafter"/>
</dbReference>
<protein>
    <submittedName>
        <fullName evidence="5">Uncharacterized protein</fullName>
    </submittedName>
</protein>
<evidence type="ECO:0000256" key="1">
    <source>
        <dbReference type="ARBA" id="ARBA00010307"/>
    </source>
</evidence>
<keyword evidence="3" id="KW-0653">Protein transport</keyword>
<dbReference type="AlphaFoldDB" id="A0A2I0VII1"/>
<dbReference type="InterPro" id="IPR007681">
    <property type="entry name" value="Mog1"/>
</dbReference>
<feature type="region of interest" description="Disordered" evidence="4">
    <location>
        <begin position="162"/>
        <end position="200"/>
    </location>
</feature>
<reference evidence="5 6" key="2">
    <citation type="journal article" date="2017" name="Nature">
        <title>The Apostasia genome and the evolution of orchids.</title>
        <authorList>
            <person name="Zhang G.Q."/>
            <person name="Liu K.W."/>
            <person name="Li Z."/>
            <person name="Lohaus R."/>
            <person name="Hsiao Y.Y."/>
            <person name="Niu S.C."/>
            <person name="Wang J.Y."/>
            <person name="Lin Y.C."/>
            <person name="Xu Q."/>
            <person name="Chen L.J."/>
            <person name="Yoshida K."/>
            <person name="Fujiwara S."/>
            <person name="Wang Z.W."/>
            <person name="Zhang Y.Q."/>
            <person name="Mitsuda N."/>
            <person name="Wang M."/>
            <person name="Liu G.H."/>
            <person name="Pecoraro L."/>
            <person name="Huang H.X."/>
            <person name="Xiao X.J."/>
            <person name="Lin M."/>
            <person name="Wu X.Y."/>
            <person name="Wu W.L."/>
            <person name="Chen Y.Y."/>
            <person name="Chang S.B."/>
            <person name="Sakamoto S."/>
            <person name="Ohme-Takagi M."/>
            <person name="Yagi M."/>
            <person name="Zeng S.J."/>
            <person name="Shen C.Y."/>
            <person name="Yeh C.M."/>
            <person name="Luo Y.B."/>
            <person name="Tsai W.C."/>
            <person name="Van de Peer Y."/>
            <person name="Liu Z.J."/>
        </authorList>
    </citation>
    <scope>NUCLEOTIDE SEQUENCE [LARGE SCALE GENOMIC DNA]</scope>
    <source>
        <tissue evidence="5">The whole plant</tissue>
    </source>
</reference>
<name>A0A2I0VII1_9ASPA</name>
<dbReference type="Pfam" id="PF04603">
    <property type="entry name" value="Mog1"/>
    <property type="match status" value="1"/>
</dbReference>
<keyword evidence="6" id="KW-1185">Reference proteome</keyword>
<sequence>MIVDPVKFILFVKEAFADSSSVESLIFDMLDFKKVIENDANAVWFLEDIAHEQDEEESMVQEHSGIIEVAGLQYRDAPVIYTTAVGQMTISKDSQGMEAPKSVRVYLGNFSRKLALMCITAYEQILKNQTALKTTNQTNQGKGNRGPACYLGVATKGTQGGQEWAARGIGTGGQGNRSKCPQKRGTSHVKRSQGQGNRGP</sequence>
<keyword evidence="2" id="KW-0813">Transport</keyword>
<dbReference type="GO" id="GO:0006606">
    <property type="term" value="P:protein import into nucleus"/>
    <property type="evidence" value="ECO:0007669"/>
    <property type="project" value="TreeGrafter"/>
</dbReference>
<dbReference type="EMBL" id="KZ503506">
    <property type="protein sequence ID" value="PKU63222.1"/>
    <property type="molecule type" value="Genomic_DNA"/>
</dbReference>
<evidence type="ECO:0000256" key="2">
    <source>
        <dbReference type="ARBA" id="ARBA00022448"/>
    </source>
</evidence>
<proteinExistence type="inferred from homology"/>
<evidence type="ECO:0000313" key="6">
    <source>
        <dbReference type="Proteomes" id="UP000233837"/>
    </source>
</evidence>
<dbReference type="InterPro" id="IPR016123">
    <property type="entry name" value="Mog1/PsbP_a/b/a-sand"/>
</dbReference>
<dbReference type="SUPFAM" id="SSF55724">
    <property type="entry name" value="Mog1p/PsbP-like"/>
    <property type="match status" value="1"/>
</dbReference>
<evidence type="ECO:0000256" key="3">
    <source>
        <dbReference type="ARBA" id="ARBA00022927"/>
    </source>
</evidence>
<gene>
    <name evidence="5" type="ORF">MA16_Dca011195</name>
</gene>
<accession>A0A2I0VII1</accession>
<comment type="similarity">
    <text evidence="1">Belongs to the MOG1 family.</text>
</comment>
<dbReference type="STRING" id="906689.A0A2I0VII1"/>
<reference evidence="5 6" key="1">
    <citation type="journal article" date="2016" name="Sci. Rep.">
        <title>The Dendrobium catenatum Lindl. genome sequence provides insights into polysaccharide synthase, floral development and adaptive evolution.</title>
        <authorList>
            <person name="Zhang G.Q."/>
            <person name="Xu Q."/>
            <person name="Bian C."/>
            <person name="Tsai W.C."/>
            <person name="Yeh C.M."/>
            <person name="Liu K.W."/>
            <person name="Yoshida K."/>
            <person name="Zhang L.S."/>
            <person name="Chang S.B."/>
            <person name="Chen F."/>
            <person name="Shi Y."/>
            <person name="Su Y.Y."/>
            <person name="Zhang Y.Q."/>
            <person name="Chen L.J."/>
            <person name="Yin Y."/>
            <person name="Lin M."/>
            <person name="Huang H."/>
            <person name="Deng H."/>
            <person name="Wang Z.W."/>
            <person name="Zhu S.L."/>
            <person name="Zhao X."/>
            <person name="Deng C."/>
            <person name="Niu S.C."/>
            <person name="Huang J."/>
            <person name="Wang M."/>
            <person name="Liu G.H."/>
            <person name="Yang H.J."/>
            <person name="Xiao X.J."/>
            <person name="Hsiao Y.Y."/>
            <person name="Wu W.L."/>
            <person name="Chen Y.Y."/>
            <person name="Mitsuda N."/>
            <person name="Ohme-Takagi M."/>
            <person name="Luo Y.B."/>
            <person name="Van de Peer Y."/>
            <person name="Liu Z.J."/>
        </authorList>
    </citation>
    <scope>NUCLEOTIDE SEQUENCE [LARGE SCALE GENOMIC DNA]</scope>
    <source>
        <tissue evidence="5">The whole plant</tissue>
    </source>
</reference>